<evidence type="ECO:0000259" key="2">
    <source>
        <dbReference type="Pfam" id="PF20231"/>
    </source>
</evidence>
<evidence type="ECO:0000313" key="4">
    <source>
        <dbReference type="Proteomes" id="UP000235388"/>
    </source>
</evidence>
<accession>A0A2N5UWE7</accession>
<name>A0A2N5UWE7_9BASI</name>
<comment type="caution">
    <text evidence="3">The sequence shown here is derived from an EMBL/GenBank/DDBJ whole genome shotgun (WGS) entry which is preliminary data.</text>
</comment>
<dbReference type="OrthoDB" id="2497742at2759"/>
<gene>
    <name evidence="3" type="ORF">PCANC_13126</name>
</gene>
<dbReference type="Proteomes" id="UP000235388">
    <property type="component" value="Unassembled WGS sequence"/>
</dbReference>
<organism evidence="3 4">
    <name type="scientific">Puccinia coronata f. sp. avenae</name>
    <dbReference type="NCBI Taxonomy" id="200324"/>
    <lineage>
        <taxon>Eukaryota</taxon>
        <taxon>Fungi</taxon>
        <taxon>Dikarya</taxon>
        <taxon>Basidiomycota</taxon>
        <taxon>Pucciniomycotina</taxon>
        <taxon>Pucciniomycetes</taxon>
        <taxon>Pucciniales</taxon>
        <taxon>Pucciniaceae</taxon>
        <taxon>Puccinia</taxon>
    </lineage>
</organism>
<sequence length="769" mass="87066">MTVIRNPIYSSHRSSHSHSLSPSTEKNRVLPAPDQPIAKKMGGDISFLDQNILYICNKMHSLKTKLSPKEFIHAFVISAEPKVSYLRRHWAQPKGINSTMALVDVIGHEIKKTPSGREAWATFIQQEAIKILQSEEPPRGNYPVGGFHCSASVNQDFFTLEEKEAHSTQLVKHMPFLYKTLMGILNPNNMVFPVEPEESPSSENNNPKGAAREDIPEDIASIAYEDSHQGPEGHHRRLETVVKTICVMVAFSRNRRNNGLQLHNAVRFFSCGISERVQEYMNYIGLSSSRRTAVSALKTLAKEQSKKLKSIMAKSSNLLIRPTICIDNIDMEERVHQSSIGHRTHTFRGTWGYVHLPDQKLLATLDPSELTISAYHQSLEQVKSMELNPTMFLPTLPEQEHDKKVWKSQIAKVLKEQIAESTDEDFSIPTSPPEIEVISHAAPDLHMLKLMDASDNSAEGIGQVFESIIQQTGLTGDQFFAQLQPMDGDLATIQNFNCLRNQRAPSSVPEYCMNNIVFQLGASHTLWNILSAIFSHHIGDPSNMLDCGAWQHLEALGFAAHKAIQKKDFTLMVNQMERIFEALLCYCLMVKLDLNLGKLGEERLKLPADRWNSTVDEVYDSYCTSRARRDAVEAKNTKLSNTLLLLHDFSTVVEAKRSMKAGDVGRLMLIWKKWSFMCQSLNGLTHYATYLPRSVLLLDCILPLSMRKYLQHNLLISPSGRADHFLPKDNWLEIQNYWLKHFFNKGGQGTQVEQLRNIYSLNIFTVSIS</sequence>
<keyword evidence="4" id="KW-1185">Reference proteome</keyword>
<feature type="domain" description="DUF6589" evidence="2">
    <location>
        <begin position="384"/>
        <end position="765"/>
    </location>
</feature>
<feature type="region of interest" description="Disordered" evidence="1">
    <location>
        <begin position="1"/>
        <end position="35"/>
    </location>
</feature>
<evidence type="ECO:0000313" key="3">
    <source>
        <dbReference type="EMBL" id="PLW42054.1"/>
    </source>
</evidence>
<dbReference type="AlphaFoldDB" id="A0A2N5UWE7"/>
<protein>
    <recommendedName>
        <fullName evidence="2">DUF6589 domain-containing protein</fullName>
    </recommendedName>
</protein>
<reference evidence="3 4" key="1">
    <citation type="submission" date="2017-11" db="EMBL/GenBank/DDBJ databases">
        <title>De novo assembly and phasing of dikaryotic genomes from two isolates of Puccinia coronata f. sp. avenae, the causal agent of oat crown rust.</title>
        <authorList>
            <person name="Miller M.E."/>
            <person name="Zhang Y."/>
            <person name="Omidvar V."/>
            <person name="Sperschneider J."/>
            <person name="Schwessinger B."/>
            <person name="Raley C."/>
            <person name="Palmer J.M."/>
            <person name="Garnica D."/>
            <person name="Upadhyaya N."/>
            <person name="Rathjen J."/>
            <person name="Taylor J.M."/>
            <person name="Park R.F."/>
            <person name="Dodds P.N."/>
            <person name="Hirsch C.D."/>
            <person name="Kianian S.F."/>
            <person name="Figueroa M."/>
        </authorList>
    </citation>
    <scope>NUCLEOTIDE SEQUENCE [LARGE SCALE GENOMIC DNA]</scope>
    <source>
        <strain evidence="3">12NC29</strain>
    </source>
</reference>
<dbReference type="EMBL" id="PGCJ01000162">
    <property type="protein sequence ID" value="PLW42054.1"/>
    <property type="molecule type" value="Genomic_DNA"/>
</dbReference>
<dbReference type="STRING" id="200324.A0A2N5UWE7"/>
<dbReference type="InterPro" id="IPR046496">
    <property type="entry name" value="DUF6589"/>
</dbReference>
<proteinExistence type="predicted"/>
<dbReference type="Pfam" id="PF20231">
    <property type="entry name" value="DUF6589"/>
    <property type="match status" value="1"/>
</dbReference>
<evidence type="ECO:0000256" key="1">
    <source>
        <dbReference type="SAM" id="MobiDB-lite"/>
    </source>
</evidence>